<reference evidence="2 3" key="1">
    <citation type="submission" date="2017-04" db="EMBL/GenBank/DDBJ databases">
        <authorList>
            <person name="Afonso C.L."/>
            <person name="Miller P.J."/>
            <person name="Scott M.A."/>
            <person name="Spackman E."/>
            <person name="Goraichik I."/>
            <person name="Dimitrov K.M."/>
            <person name="Suarez D.L."/>
            <person name="Swayne D.E."/>
        </authorList>
    </citation>
    <scope>NUCLEOTIDE SEQUENCE [LARGE SCALE GENOMIC DNA]</scope>
    <source>
        <strain evidence="2 3">DSM 12816</strain>
    </source>
</reference>
<dbReference type="STRING" id="1122930.SAMN02745168_1699"/>
<dbReference type="AlphaFoldDB" id="A0A1W2AB05"/>
<evidence type="ECO:0000313" key="3">
    <source>
        <dbReference type="Proteomes" id="UP000192790"/>
    </source>
</evidence>
<keyword evidence="3" id="KW-1185">Reference proteome</keyword>
<keyword evidence="1" id="KW-1133">Transmembrane helix</keyword>
<feature type="transmembrane region" description="Helical" evidence="1">
    <location>
        <begin position="88"/>
        <end position="114"/>
    </location>
</feature>
<gene>
    <name evidence="2" type="ORF">SAMN02745168_1699</name>
</gene>
<feature type="transmembrane region" description="Helical" evidence="1">
    <location>
        <begin position="34"/>
        <end position="52"/>
    </location>
</feature>
<evidence type="ECO:0008006" key="4">
    <source>
        <dbReference type="Google" id="ProtNLM"/>
    </source>
</evidence>
<feature type="transmembrane region" description="Helical" evidence="1">
    <location>
        <begin position="58"/>
        <end position="76"/>
    </location>
</feature>
<keyword evidence="1" id="KW-0812">Transmembrane</keyword>
<sequence length="184" mass="20175">MNKRYLWWWTVWIGLASGLFCIIYANLPIMKHNIMWMAFVALPIYFGVGAPLKKFPHFFFSMLSGVAWGMVMLFFIGKMMGAGFTAPVSMFVVVGICTTLCVGLHMILLGNTVFGVVPMIFGGLSMTFCAGGQNLIGVIGSLTGGFLLGVAISEGGRLMQKMKYFSEKPETPEETKAESAEAER</sequence>
<evidence type="ECO:0000256" key="1">
    <source>
        <dbReference type="SAM" id="Phobius"/>
    </source>
</evidence>
<evidence type="ECO:0000313" key="2">
    <source>
        <dbReference type="EMBL" id="SMC57895.1"/>
    </source>
</evidence>
<dbReference type="Pfam" id="PF06496">
    <property type="entry name" value="DUF1097"/>
    <property type="match status" value="1"/>
</dbReference>
<dbReference type="InterPro" id="IPR009476">
    <property type="entry name" value="DUF1097"/>
</dbReference>
<keyword evidence="1" id="KW-0472">Membrane</keyword>
<dbReference type="RefSeq" id="WP_159448050.1">
    <property type="nucleotide sequence ID" value="NZ_FWXW01000003.1"/>
</dbReference>
<feature type="transmembrane region" description="Helical" evidence="1">
    <location>
        <begin position="134"/>
        <end position="153"/>
    </location>
</feature>
<dbReference type="Proteomes" id="UP000192790">
    <property type="component" value="Unassembled WGS sequence"/>
</dbReference>
<name>A0A1W2AB05_9FIRM</name>
<dbReference type="EMBL" id="FWXW01000003">
    <property type="protein sequence ID" value="SMC57895.1"/>
    <property type="molecule type" value="Genomic_DNA"/>
</dbReference>
<accession>A0A1W2AB05</accession>
<proteinExistence type="predicted"/>
<dbReference type="OrthoDB" id="2084072at2"/>
<organism evidence="2 3">
    <name type="scientific">Papillibacter cinnamivorans DSM 12816</name>
    <dbReference type="NCBI Taxonomy" id="1122930"/>
    <lineage>
        <taxon>Bacteria</taxon>
        <taxon>Bacillati</taxon>
        <taxon>Bacillota</taxon>
        <taxon>Clostridia</taxon>
        <taxon>Eubacteriales</taxon>
        <taxon>Oscillospiraceae</taxon>
        <taxon>Papillibacter</taxon>
    </lineage>
</organism>
<feature type="transmembrane region" description="Helical" evidence="1">
    <location>
        <begin position="6"/>
        <end position="27"/>
    </location>
</feature>
<protein>
    <recommendedName>
        <fullName evidence="4">DUF1097 domain-containing protein</fullName>
    </recommendedName>
</protein>